<organism evidence="1 2">
    <name type="scientific">SAR86 cluster bacterium</name>
    <dbReference type="NCBI Taxonomy" id="2030880"/>
    <lineage>
        <taxon>Bacteria</taxon>
        <taxon>Pseudomonadati</taxon>
        <taxon>Pseudomonadota</taxon>
        <taxon>Gammaproteobacteria</taxon>
        <taxon>SAR86 cluster</taxon>
    </lineage>
</organism>
<evidence type="ECO:0000313" key="2">
    <source>
        <dbReference type="Proteomes" id="UP000228987"/>
    </source>
</evidence>
<reference evidence="2" key="1">
    <citation type="submission" date="2017-08" db="EMBL/GenBank/DDBJ databases">
        <title>A dynamic microbial community with high functional redundancy inhabits the cold, oxic subseafloor aquifer.</title>
        <authorList>
            <person name="Tully B.J."/>
            <person name="Wheat C.G."/>
            <person name="Glazer B.T."/>
            <person name="Huber J.A."/>
        </authorList>
    </citation>
    <scope>NUCLEOTIDE SEQUENCE [LARGE SCALE GENOMIC DNA]</scope>
</reference>
<gene>
    <name evidence="1" type="ORF">COA71_14735</name>
</gene>
<protein>
    <submittedName>
        <fullName evidence="1">Uncharacterized protein</fullName>
    </submittedName>
</protein>
<sequence length="150" mass="17815">MKLGGWSNHTGKNGDLYDYNENHKGFGFEASWAWKKSSFGTRAGFWLMNDSNNNRQTNVGIGLYKRWQFKKTLMEAIDLNISLDYIRHTDRVKNFYTKKTVSIEQMSGFIIYPYMTYHFTKNIHADFMYLPKKLSGLTVNVFFWRLGYRF</sequence>
<dbReference type="EMBL" id="NVWI01000021">
    <property type="protein sequence ID" value="PCJ39002.1"/>
    <property type="molecule type" value="Genomic_DNA"/>
</dbReference>
<dbReference type="AlphaFoldDB" id="A0A2A5C5C5"/>
<name>A0A2A5C5C5_9GAMM</name>
<accession>A0A2A5C5C5</accession>
<comment type="caution">
    <text evidence="1">The sequence shown here is derived from an EMBL/GenBank/DDBJ whole genome shotgun (WGS) entry which is preliminary data.</text>
</comment>
<proteinExistence type="predicted"/>
<dbReference type="Proteomes" id="UP000228987">
    <property type="component" value="Unassembled WGS sequence"/>
</dbReference>
<evidence type="ECO:0000313" key="1">
    <source>
        <dbReference type="EMBL" id="PCJ39002.1"/>
    </source>
</evidence>